<dbReference type="Proteomes" id="UP000028545">
    <property type="component" value="Unassembled WGS sequence"/>
</dbReference>
<accession>A0A084FUT3</accession>
<dbReference type="PANTHER" id="PTHR15565">
    <property type="entry name" value="AATF PROTEIN APOPTOSIS ANTAGONIZING TRANSCRIPTION FACTOR"/>
    <property type="match status" value="1"/>
</dbReference>
<protein>
    <recommendedName>
        <fullName evidence="2">Protein BFR2</fullName>
    </recommendedName>
</protein>
<feature type="compositionally biased region" description="Basic and acidic residues" evidence="3">
    <location>
        <begin position="246"/>
        <end position="255"/>
    </location>
</feature>
<dbReference type="OMA" id="INFMAPN"/>
<feature type="region of interest" description="Disordered" evidence="3">
    <location>
        <begin position="1"/>
        <end position="255"/>
    </location>
</feature>
<evidence type="ECO:0000313" key="6">
    <source>
        <dbReference type="EMBL" id="KEZ38845.1"/>
    </source>
</evidence>
<dbReference type="EMBL" id="JOWA01000176">
    <property type="protein sequence ID" value="KEZ38845.1"/>
    <property type="molecule type" value="Genomic_DNA"/>
</dbReference>
<dbReference type="OrthoDB" id="5783963at2759"/>
<dbReference type="VEuPathDB" id="FungiDB:SAPIO_CDS10894"/>
<dbReference type="GO" id="GO:0000462">
    <property type="term" value="P:maturation of SSU-rRNA from tricistronic rRNA transcript (SSU-rRNA, 5.8S rRNA, LSU-rRNA)"/>
    <property type="evidence" value="ECO:0007669"/>
    <property type="project" value="TreeGrafter"/>
</dbReference>
<feature type="region of interest" description="Disordered" evidence="3">
    <location>
        <begin position="549"/>
        <end position="573"/>
    </location>
</feature>
<dbReference type="InterPro" id="IPR039223">
    <property type="entry name" value="AATF/Bfr2"/>
</dbReference>
<comment type="caution">
    <text evidence="6">The sequence shown here is derived from an EMBL/GenBank/DDBJ whole genome shotgun (WGS) entry which is preliminary data.</text>
</comment>
<evidence type="ECO:0000259" key="5">
    <source>
        <dbReference type="Pfam" id="PF13339"/>
    </source>
</evidence>
<keyword evidence="7" id="KW-1185">Reference proteome</keyword>
<organism evidence="6 7">
    <name type="scientific">Pseudallescheria apiosperma</name>
    <name type="common">Scedosporium apiospermum</name>
    <dbReference type="NCBI Taxonomy" id="563466"/>
    <lineage>
        <taxon>Eukaryota</taxon>
        <taxon>Fungi</taxon>
        <taxon>Dikarya</taxon>
        <taxon>Ascomycota</taxon>
        <taxon>Pezizomycotina</taxon>
        <taxon>Sordariomycetes</taxon>
        <taxon>Hypocreomycetidae</taxon>
        <taxon>Microascales</taxon>
        <taxon>Microascaceae</taxon>
        <taxon>Scedosporium</taxon>
    </lineage>
</organism>
<dbReference type="InterPro" id="IPR012617">
    <property type="entry name" value="AATF_C"/>
</dbReference>
<dbReference type="PANTHER" id="PTHR15565:SF0">
    <property type="entry name" value="PROTEIN AATF"/>
    <property type="match status" value="1"/>
</dbReference>
<dbReference type="KEGG" id="sapo:SAPIO_CDS10894"/>
<feature type="domain" description="Apoptosis-antagonizing transcription factor C-terminal" evidence="4">
    <location>
        <begin position="457"/>
        <end position="542"/>
    </location>
</feature>
<dbReference type="InterPro" id="IPR025160">
    <property type="entry name" value="AATF"/>
</dbReference>
<feature type="compositionally biased region" description="Basic and acidic residues" evidence="3">
    <location>
        <begin position="115"/>
        <end position="129"/>
    </location>
</feature>
<dbReference type="Pfam" id="PF13339">
    <property type="entry name" value="AATF-Che1"/>
    <property type="match status" value="1"/>
</dbReference>
<dbReference type="GeneID" id="27720136"/>
<dbReference type="GO" id="GO:0005730">
    <property type="term" value="C:nucleolus"/>
    <property type="evidence" value="ECO:0007669"/>
    <property type="project" value="TreeGrafter"/>
</dbReference>
<reference evidence="6 7" key="1">
    <citation type="journal article" date="2014" name="Genome Announc.">
        <title>Draft genome sequence of the pathogenic fungus Scedosporium apiospermum.</title>
        <authorList>
            <person name="Vandeputte P."/>
            <person name="Ghamrawi S."/>
            <person name="Rechenmann M."/>
            <person name="Iltis A."/>
            <person name="Giraud S."/>
            <person name="Fleury M."/>
            <person name="Thornton C."/>
            <person name="Delhaes L."/>
            <person name="Meyer W."/>
            <person name="Papon N."/>
            <person name="Bouchara J.P."/>
        </authorList>
    </citation>
    <scope>NUCLEOTIDE SEQUENCE [LARGE SCALE GENOMIC DNA]</scope>
    <source>
        <strain evidence="6 7">IHEM 14462</strain>
    </source>
</reference>
<proteinExistence type="inferred from homology"/>
<feature type="compositionally biased region" description="Basic and acidic residues" evidence="3">
    <location>
        <begin position="11"/>
        <end position="34"/>
    </location>
</feature>
<evidence type="ECO:0000259" key="4">
    <source>
        <dbReference type="Pfam" id="PF08164"/>
    </source>
</evidence>
<evidence type="ECO:0000256" key="1">
    <source>
        <dbReference type="ARBA" id="ARBA00008966"/>
    </source>
</evidence>
<evidence type="ECO:0000313" key="7">
    <source>
        <dbReference type="Proteomes" id="UP000028545"/>
    </source>
</evidence>
<feature type="compositionally biased region" description="Acidic residues" evidence="3">
    <location>
        <begin position="130"/>
        <end position="145"/>
    </location>
</feature>
<gene>
    <name evidence="6" type="ORF">SAPIO_CDS10894</name>
</gene>
<name>A0A084FUT3_PSEDA</name>
<feature type="compositionally biased region" description="Acidic residues" evidence="3">
    <location>
        <begin position="549"/>
        <end position="563"/>
    </location>
</feature>
<feature type="compositionally biased region" description="Acidic residues" evidence="3">
    <location>
        <begin position="173"/>
        <end position="200"/>
    </location>
</feature>
<dbReference type="RefSeq" id="XP_016638644.1">
    <property type="nucleotide sequence ID" value="XM_016784428.1"/>
</dbReference>
<dbReference type="HOGENOM" id="CLU_018299_2_2_1"/>
<sequence>MAPKLKSRAKQFSELENRPTKDYDPEDTRDKSDGDESGDDSEIERAATEHYATVGKSKLRQKEPLALGPQYRGTRVSRKALEDSDDDDEEGGESEESENEGDEGDSESDDEYDDPDKVDIEAEMKRLGDEDFEIDSDEAFGESDEERFKDYAFRGSLTTKGRRKRPIAADFMTDSDQEEEEEEEEEEEGTSNEDDDDGEDGVSVGSEDSNVEMNGVDGEDVSDSSEDSDGGAPIGSESESEGGDEDAPRPKPASDKKAILAAISDSARQDAEKGQAVRQQRKIFDGLLNIRVRLQKALVAANSFGSIGDGADDDDVAREAYEAAEEAALKLWSTIDDLHSGIKGVSKAGEKRKREVDMSTSTETLWGYMDETERAARQNRRKVLDKWSGKIGATTVPVGNKLNLNAMRNSICSVLEEQLLDPERLIKRTRVPRSCAPLQASKGVKEDVDIYDDADFYQLLLKELVDQRSADTAMSGQANGGVVTVQWAAMKEAKASKVVDRKASRGRKMRFTVHEKLQGFMAPEDRRGWEQEAIDRFFGTLFGQKMQLNEEEEESEEEDEINAEEAGLRLFRS</sequence>
<evidence type="ECO:0000256" key="2">
    <source>
        <dbReference type="ARBA" id="ARBA00013850"/>
    </source>
</evidence>
<feature type="domain" description="AATF leucine zipper-containing" evidence="5">
    <location>
        <begin position="270"/>
        <end position="390"/>
    </location>
</feature>
<dbReference type="AlphaFoldDB" id="A0A084FUT3"/>
<feature type="compositionally biased region" description="Acidic residues" evidence="3">
    <location>
        <begin position="217"/>
        <end position="229"/>
    </location>
</feature>
<dbReference type="Pfam" id="PF08164">
    <property type="entry name" value="TRAUB"/>
    <property type="match status" value="1"/>
</dbReference>
<comment type="similarity">
    <text evidence="1">Belongs to the AATF family.</text>
</comment>
<evidence type="ECO:0000256" key="3">
    <source>
        <dbReference type="SAM" id="MobiDB-lite"/>
    </source>
</evidence>
<feature type="compositionally biased region" description="Acidic residues" evidence="3">
    <location>
        <begin position="83"/>
        <end position="114"/>
    </location>
</feature>